<evidence type="ECO:0000256" key="1">
    <source>
        <dbReference type="ARBA" id="ARBA00001966"/>
    </source>
</evidence>
<evidence type="ECO:0000256" key="4">
    <source>
        <dbReference type="ARBA" id="ARBA00022432"/>
    </source>
</evidence>
<dbReference type="PANTHER" id="PTHR30182:SF1">
    <property type="entry name" value="L-SERINE DEHYDRATASE 1"/>
    <property type="match status" value="1"/>
</dbReference>
<dbReference type="Gene3D" id="3.30.1330.90">
    <property type="entry name" value="D-3-phosphoglycerate dehydrogenase, domain 3"/>
    <property type="match status" value="1"/>
</dbReference>
<dbReference type="EMBL" id="QPID01000002">
    <property type="protein sequence ID" value="RCU51631.1"/>
    <property type="molecule type" value="Genomic_DNA"/>
</dbReference>
<evidence type="ECO:0000256" key="10">
    <source>
        <dbReference type="ARBA" id="ARBA00049406"/>
    </source>
</evidence>
<name>A0A368NQT2_9GAMM</name>
<keyword evidence="5 11" id="KW-0004">4Fe-4S</keyword>
<dbReference type="FunFam" id="3.30.1330.90:FF:000001">
    <property type="entry name" value="L-serine ammonia-lyase 1"/>
    <property type="match status" value="1"/>
</dbReference>
<reference evidence="14 15" key="1">
    <citation type="submission" date="2018-07" db="EMBL/GenBank/DDBJ databases">
        <title>Corallincola holothuriorum sp. nov., a new facultative anaerobe isolated from sea cucumber Apostichopus japonicus.</title>
        <authorList>
            <person name="Xia H."/>
        </authorList>
    </citation>
    <scope>NUCLEOTIDE SEQUENCE [LARGE SCALE GENOMIC DNA]</scope>
    <source>
        <strain evidence="14 15">C4</strain>
    </source>
</reference>
<dbReference type="Proteomes" id="UP000252558">
    <property type="component" value="Unassembled WGS sequence"/>
</dbReference>
<evidence type="ECO:0000313" key="15">
    <source>
        <dbReference type="Proteomes" id="UP000252558"/>
    </source>
</evidence>
<comment type="pathway">
    <text evidence="2">Carbohydrate biosynthesis; gluconeogenesis.</text>
</comment>
<dbReference type="Pfam" id="PF03313">
    <property type="entry name" value="SDH_alpha"/>
    <property type="match status" value="1"/>
</dbReference>
<evidence type="ECO:0000313" key="14">
    <source>
        <dbReference type="EMBL" id="RCU51631.1"/>
    </source>
</evidence>
<dbReference type="AlphaFoldDB" id="A0A368NQT2"/>
<feature type="domain" description="Serine dehydratase-like alpha subunit" evidence="12">
    <location>
        <begin position="188"/>
        <end position="452"/>
    </location>
</feature>
<dbReference type="InterPro" id="IPR004644">
    <property type="entry name" value="Fe-S_L-Ser_mono"/>
</dbReference>
<comment type="similarity">
    <text evidence="3 11">Belongs to the iron-sulfur dependent L-serine dehydratase family.</text>
</comment>
<keyword evidence="6 11" id="KW-0479">Metal-binding</keyword>
<dbReference type="GO" id="GO:0051539">
    <property type="term" value="F:4 iron, 4 sulfur cluster binding"/>
    <property type="evidence" value="ECO:0007669"/>
    <property type="project" value="UniProtKB-UniRule"/>
</dbReference>
<dbReference type="GO" id="GO:0009063">
    <property type="term" value="P:amino acid catabolic process"/>
    <property type="evidence" value="ECO:0007669"/>
    <property type="project" value="UniProtKB-ARBA"/>
</dbReference>
<feature type="domain" description="Serine dehydratase beta chain" evidence="13">
    <location>
        <begin position="5"/>
        <end position="157"/>
    </location>
</feature>
<dbReference type="GO" id="GO:0046872">
    <property type="term" value="F:metal ion binding"/>
    <property type="evidence" value="ECO:0007669"/>
    <property type="project" value="UniProtKB-KW"/>
</dbReference>
<dbReference type="OrthoDB" id="9805537at2"/>
<comment type="cofactor">
    <cofactor evidence="1 11">
        <name>[4Fe-4S] cluster</name>
        <dbReference type="ChEBI" id="CHEBI:49883"/>
    </cofactor>
</comment>
<dbReference type="GO" id="GO:0006094">
    <property type="term" value="P:gluconeogenesis"/>
    <property type="evidence" value="ECO:0007669"/>
    <property type="project" value="UniProtKB-KW"/>
</dbReference>
<evidence type="ECO:0000256" key="7">
    <source>
        <dbReference type="ARBA" id="ARBA00023004"/>
    </source>
</evidence>
<evidence type="ECO:0000256" key="3">
    <source>
        <dbReference type="ARBA" id="ARBA00008636"/>
    </source>
</evidence>
<dbReference type="SUPFAM" id="SSF143548">
    <property type="entry name" value="Serine metabolism enzymes domain"/>
    <property type="match status" value="1"/>
</dbReference>
<dbReference type="InterPro" id="IPR005131">
    <property type="entry name" value="Ser_deHydtase_bsu"/>
</dbReference>
<dbReference type="EC" id="4.3.1.17" evidence="11"/>
<evidence type="ECO:0000256" key="6">
    <source>
        <dbReference type="ARBA" id="ARBA00022723"/>
    </source>
</evidence>
<accession>A0A368NQT2</accession>
<sequence length="458" mass="48699">MEPFSVLPMFKVGIGPSSSHTLGPMLAAAAFSERLMAEHGEQVYSVSCELFGSLALTGEGHATDKALILGLLGMQPETLEPDVAEAAYAAVKVGNQLRLADRLPIHFNPQRHILYHCDVFLPAHPNGMRLSADDKAGNRLLTETWFSVGGGYIVSADDIANLDQAEQFDHRAFPFDNAAQLLTICQNEGVRLATIARRNERALGCDDAVIDQHLDLIKRVMLSAIERGCEQEGILPGGLQVVRRAPQLHQRLKVRSLQQDPLALMDWVSMFALAVNEENANGGQVVTAPTNGAAGVIPAVLAYYLRFVAGATDAGAREFLLTAAVIGWLYKRNASISAAEVGCQGEIGVASSMAAGALCAVLGGSVAQAENAAEMAMEHHLGMTCDPAKGLVQVPCIERNAMGAIKAINAARLALLGDGQHRVSLDAVIETMRQTGADMQSKYKETALGGLAVNIVLC</sequence>
<evidence type="ECO:0000259" key="13">
    <source>
        <dbReference type="Pfam" id="PF03315"/>
    </source>
</evidence>
<dbReference type="PANTHER" id="PTHR30182">
    <property type="entry name" value="L-SERINE DEHYDRATASE"/>
    <property type="match status" value="1"/>
</dbReference>
<keyword evidence="7 11" id="KW-0408">Iron</keyword>
<evidence type="ECO:0000256" key="2">
    <source>
        <dbReference type="ARBA" id="ARBA00004742"/>
    </source>
</evidence>
<evidence type="ECO:0000259" key="12">
    <source>
        <dbReference type="Pfam" id="PF03313"/>
    </source>
</evidence>
<comment type="catalytic activity">
    <reaction evidence="10 11">
        <text>L-serine = pyruvate + NH4(+)</text>
        <dbReference type="Rhea" id="RHEA:19169"/>
        <dbReference type="ChEBI" id="CHEBI:15361"/>
        <dbReference type="ChEBI" id="CHEBI:28938"/>
        <dbReference type="ChEBI" id="CHEBI:33384"/>
        <dbReference type="EC" id="4.3.1.17"/>
    </reaction>
</comment>
<dbReference type="RefSeq" id="WP_114337060.1">
    <property type="nucleotide sequence ID" value="NZ_QPID01000002.1"/>
</dbReference>
<keyword evidence="9 11" id="KW-0456">Lyase</keyword>
<keyword evidence="15" id="KW-1185">Reference proteome</keyword>
<gene>
    <name evidence="14" type="ORF">DU002_03945</name>
</gene>
<dbReference type="InterPro" id="IPR051318">
    <property type="entry name" value="Fe-S_L-Ser"/>
</dbReference>
<dbReference type="InterPro" id="IPR005130">
    <property type="entry name" value="Ser_deHydtase-like_asu"/>
</dbReference>
<evidence type="ECO:0000256" key="8">
    <source>
        <dbReference type="ARBA" id="ARBA00023014"/>
    </source>
</evidence>
<dbReference type="Pfam" id="PF03315">
    <property type="entry name" value="SDH_beta"/>
    <property type="match status" value="1"/>
</dbReference>
<evidence type="ECO:0000256" key="9">
    <source>
        <dbReference type="ARBA" id="ARBA00023239"/>
    </source>
</evidence>
<evidence type="ECO:0000256" key="11">
    <source>
        <dbReference type="RuleBase" id="RU366059"/>
    </source>
</evidence>
<dbReference type="InterPro" id="IPR029009">
    <property type="entry name" value="ASB_dom_sf"/>
</dbReference>
<protein>
    <recommendedName>
        <fullName evidence="11">L-serine dehydratase</fullName>
        <ecNumber evidence="11">4.3.1.17</ecNumber>
    </recommendedName>
</protein>
<dbReference type="NCBIfam" id="TIGR00720">
    <property type="entry name" value="sda_mono"/>
    <property type="match status" value="1"/>
</dbReference>
<keyword evidence="8 11" id="KW-0411">Iron-sulfur</keyword>
<keyword evidence="4 11" id="KW-0312">Gluconeogenesis</keyword>
<evidence type="ECO:0000256" key="5">
    <source>
        <dbReference type="ARBA" id="ARBA00022485"/>
    </source>
</evidence>
<organism evidence="14 15">
    <name type="scientific">Corallincola holothuriorum</name>
    <dbReference type="NCBI Taxonomy" id="2282215"/>
    <lineage>
        <taxon>Bacteria</taxon>
        <taxon>Pseudomonadati</taxon>
        <taxon>Pseudomonadota</taxon>
        <taxon>Gammaproteobacteria</taxon>
        <taxon>Alteromonadales</taxon>
        <taxon>Psychromonadaceae</taxon>
        <taxon>Corallincola</taxon>
    </lineage>
</organism>
<comment type="caution">
    <text evidence="14">The sequence shown here is derived from an EMBL/GenBank/DDBJ whole genome shotgun (WGS) entry which is preliminary data.</text>
</comment>
<proteinExistence type="inferred from homology"/>
<dbReference type="GO" id="GO:0003941">
    <property type="term" value="F:L-serine ammonia-lyase activity"/>
    <property type="evidence" value="ECO:0007669"/>
    <property type="project" value="UniProtKB-UniRule"/>
</dbReference>